<dbReference type="InterPro" id="IPR015943">
    <property type="entry name" value="WD40/YVTN_repeat-like_dom_sf"/>
</dbReference>
<dbReference type="SUPFAM" id="SSF63825">
    <property type="entry name" value="YWTD domain"/>
    <property type="match status" value="1"/>
</dbReference>
<sequence length="337" mass="36697">MRHGIRSVLLLMAPWLGWLSTPAAEPEASVPRGILVLDDCDEAYQGKEKYEDHLTFVTAAGKPGFQVTGINMCESVGSQHVIAADVQRQCVWVSENVGGCIKRYDLHGKVTATIAAKGCGAIAVHPETGHVWALVSETGDFTRSRTVVFDEKGTERMSYDASGVDIVHSGRDNAFWVVGNQLQKIYATDGFVDFSQRITPWCGVSVDVDPQTGAVWVATREHPNVEGSSNQLLKFDRAGNKIAETALGEKDPTKVSVAPQDGSVWVACFQDELKQYSSEGKPLMKCAVHAVSVQTVRSGDVWAMTKTDIRKLNARGETLVKIDLAGKTSQGWMGVWE</sequence>
<evidence type="ECO:0000313" key="3">
    <source>
        <dbReference type="Proteomes" id="UP001596052"/>
    </source>
</evidence>
<feature type="chain" id="PRO_5046871668" evidence="1">
    <location>
        <begin position="24"/>
        <end position="337"/>
    </location>
</feature>
<protein>
    <submittedName>
        <fullName evidence="2">Uncharacterized protein</fullName>
    </submittedName>
</protein>
<evidence type="ECO:0000256" key="1">
    <source>
        <dbReference type="SAM" id="SignalP"/>
    </source>
</evidence>
<accession>A0ABW0KQ52</accession>
<proteinExistence type="predicted"/>
<feature type="signal peptide" evidence="1">
    <location>
        <begin position="1"/>
        <end position="23"/>
    </location>
</feature>
<comment type="caution">
    <text evidence="2">The sequence shown here is derived from an EMBL/GenBank/DDBJ whole genome shotgun (WGS) entry which is preliminary data.</text>
</comment>
<dbReference type="Proteomes" id="UP001596052">
    <property type="component" value="Unassembled WGS sequence"/>
</dbReference>
<dbReference type="EMBL" id="JBHSMQ010000003">
    <property type="protein sequence ID" value="MFC5455444.1"/>
    <property type="molecule type" value="Genomic_DNA"/>
</dbReference>
<organism evidence="2 3">
    <name type="scientific">Prosthecobacter fluviatilis</name>
    <dbReference type="NCBI Taxonomy" id="445931"/>
    <lineage>
        <taxon>Bacteria</taxon>
        <taxon>Pseudomonadati</taxon>
        <taxon>Verrucomicrobiota</taxon>
        <taxon>Verrucomicrobiia</taxon>
        <taxon>Verrucomicrobiales</taxon>
        <taxon>Verrucomicrobiaceae</taxon>
        <taxon>Prosthecobacter</taxon>
    </lineage>
</organism>
<gene>
    <name evidence="2" type="ORF">ACFQDI_11295</name>
</gene>
<name>A0ABW0KQ52_9BACT</name>
<dbReference type="Gene3D" id="2.130.10.10">
    <property type="entry name" value="YVTN repeat-like/Quinoprotein amine dehydrogenase"/>
    <property type="match status" value="1"/>
</dbReference>
<keyword evidence="1" id="KW-0732">Signal</keyword>
<dbReference type="RefSeq" id="WP_377166527.1">
    <property type="nucleotide sequence ID" value="NZ_JBHSMQ010000003.1"/>
</dbReference>
<keyword evidence="3" id="KW-1185">Reference proteome</keyword>
<reference evidence="3" key="1">
    <citation type="journal article" date="2019" name="Int. J. Syst. Evol. Microbiol.">
        <title>The Global Catalogue of Microorganisms (GCM) 10K type strain sequencing project: providing services to taxonomists for standard genome sequencing and annotation.</title>
        <authorList>
            <consortium name="The Broad Institute Genomics Platform"/>
            <consortium name="The Broad Institute Genome Sequencing Center for Infectious Disease"/>
            <person name="Wu L."/>
            <person name="Ma J."/>
        </authorList>
    </citation>
    <scope>NUCLEOTIDE SEQUENCE [LARGE SCALE GENOMIC DNA]</scope>
    <source>
        <strain evidence="3">CGMCC 4.1469</strain>
    </source>
</reference>
<evidence type="ECO:0000313" key="2">
    <source>
        <dbReference type="EMBL" id="MFC5455444.1"/>
    </source>
</evidence>